<comment type="caution">
    <text evidence="4">The sequence shown here is derived from an EMBL/GenBank/DDBJ whole genome shotgun (WGS) entry which is preliminary data.</text>
</comment>
<reference evidence="4 5" key="1">
    <citation type="submission" date="2020-08" db="EMBL/GenBank/DDBJ databases">
        <title>Functional genomics of gut bacteria from endangered species of beetles.</title>
        <authorList>
            <person name="Carlos-Shanley C."/>
        </authorList>
    </citation>
    <scope>NUCLEOTIDE SEQUENCE [LARGE SCALE GENOMIC DNA]</scope>
    <source>
        <strain evidence="4 5">S00124</strain>
    </source>
</reference>
<dbReference type="InterPro" id="IPR036388">
    <property type="entry name" value="WH-like_DNA-bd_sf"/>
</dbReference>
<gene>
    <name evidence="4" type="ORF">HNP33_003174</name>
</gene>
<dbReference type="InterPro" id="IPR029016">
    <property type="entry name" value="GAF-like_dom_sf"/>
</dbReference>
<dbReference type="Proteomes" id="UP000562492">
    <property type="component" value="Unassembled WGS sequence"/>
</dbReference>
<dbReference type="RefSeq" id="WP_233464549.1">
    <property type="nucleotide sequence ID" value="NZ_JACHKZ010000022.1"/>
</dbReference>
<dbReference type="Gene3D" id="1.10.10.10">
    <property type="entry name" value="Winged helix-like DNA-binding domain superfamily/Winged helix DNA-binding domain"/>
    <property type="match status" value="1"/>
</dbReference>
<accession>A0ABR6RIU9</accession>
<name>A0ABR6RIU9_9BURK</name>
<proteinExistence type="predicted"/>
<keyword evidence="5" id="KW-1185">Reference proteome</keyword>
<dbReference type="SUPFAM" id="SSF55781">
    <property type="entry name" value="GAF domain-like"/>
    <property type="match status" value="1"/>
</dbReference>
<evidence type="ECO:0000313" key="4">
    <source>
        <dbReference type="EMBL" id="MBB6579064.1"/>
    </source>
</evidence>
<feature type="domain" description="HTH iclR-type" evidence="3">
    <location>
        <begin position="59"/>
        <end position="122"/>
    </location>
</feature>
<keyword evidence="1" id="KW-0805">Transcription regulation</keyword>
<dbReference type="SMART" id="SM00346">
    <property type="entry name" value="HTH_ICLR"/>
    <property type="match status" value="1"/>
</dbReference>
<keyword evidence="2" id="KW-0804">Transcription</keyword>
<dbReference type="SUPFAM" id="SSF46785">
    <property type="entry name" value="Winged helix' DNA-binding domain"/>
    <property type="match status" value="1"/>
</dbReference>
<evidence type="ECO:0000256" key="2">
    <source>
        <dbReference type="ARBA" id="ARBA00023163"/>
    </source>
</evidence>
<dbReference type="PROSITE" id="PS51077">
    <property type="entry name" value="HTH_ICLR"/>
    <property type="match status" value="1"/>
</dbReference>
<protein>
    <submittedName>
        <fullName evidence="4">DNA-binding IclR family transcriptional regulator</fullName>
    </submittedName>
</protein>
<keyword evidence="4" id="KW-0238">DNA-binding</keyword>
<evidence type="ECO:0000313" key="5">
    <source>
        <dbReference type="Proteomes" id="UP000562492"/>
    </source>
</evidence>
<evidence type="ECO:0000259" key="3">
    <source>
        <dbReference type="PROSITE" id="PS51077"/>
    </source>
</evidence>
<dbReference type="GO" id="GO:0003677">
    <property type="term" value="F:DNA binding"/>
    <property type="evidence" value="ECO:0007669"/>
    <property type="project" value="UniProtKB-KW"/>
</dbReference>
<dbReference type="InterPro" id="IPR036390">
    <property type="entry name" value="WH_DNA-bd_sf"/>
</dbReference>
<dbReference type="EMBL" id="JACHKZ010000022">
    <property type="protein sequence ID" value="MBB6579064.1"/>
    <property type="molecule type" value="Genomic_DNA"/>
</dbReference>
<dbReference type="PANTHER" id="PTHR30136:SF39">
    <property type="entry name" value="TRANSCRIPTIONAL REGULATORY PROTEIN"/>
    <property type="match status" value="1"/>
</dbReference>
<dbReference type="Pfam" id="PF09339">
    <property type="entry name" value="HTH_IclR"/>
    <property type="match status" value="1"/>
</dbReference>
<organism evidence="4 5">
    <name type="scientific">Comamonas odontotermitis</name>
    <dbReference type="NCBI Taxonomy" id="379895"/>
    <lineage>
        <taxon>Bacteria</taxon>
        <taxon>Pseudomonadati</taxon>
        <taxon>Pseudomonadota</taxon>
        <taxon>Betaproteobacteria</taxon>
        <taxon>Burkholderiales</taxon>
        <taxon>Comamonadaceae</taxon>
        <taxon>Comamonas</taxon>
    </lineage>
</organism>
<dbReference type="InterPro" id="IPR005471">
    <property type="entry name" value="Tscrpt_reg_IclR_N"/>
</dbReference>
<dbReference type="InterPro" id="IPR050707">
    <property type="entry name" value="HTH_MetabolicPath_Reg"/>
</dbReference>
<sequence length="299" mass="33493">MIEKDAVRQDKRKYEFCALYAQIRDYLRARMRVREHHAIMMKGKQIAADGASRGRSHGAQSVDRALELLSLVAAQHGDGIKIPALVQRTGLDRTTVHRLIKALERHQLLHREARTEGYRLGLEAYALGQASMPRPPLVRQYTALMKSLARRVDEPLFLVARAGDYSHCLHMEAGSRPVKTFSETVGGIRLLGLGVPSFAMLSHMGDSEVLAHYERFQEEYLKNRMTLARLRKWVDEGRQQGFSHIHGKGVRGVGVRFSFGISGEAALGFVAPSSRLGRNAAIDIGNWLRQEVIALQGHP</sequence>
<dbReference type="Gene3D" id="3.30.450.40">
    <property type="match status" value="1"/>
</dbReference>
<evidence type="ECO:0000256" key="1">
    <source>
        <dbReference type="ARBA" id="ARBA00023015"/>
    </source>
</evidence>
<dbReference type="PANTHER" id="PTHR30136">
    <property type="entry name" value="HELIX-TURN-HELIX TRANSCRIPTIONAL REGULATOR, ICLR FAMILY"/>
    <property type="match status" value="1"/>
</dbReference>